<evidence type="ECO:0000259" key="13">
    <source>
        <dbReference type="PROSITE" id="PS51873"/>
    </source>
</evidence>
<feature type="domain" description="RING-type" evidence="12">
    <location>
        <begin position="271"/>
        <end position="319"/>
    </location>
</feature>
<dbReference type="CDD" id="cd20356">
    <property type="entry name" value="Rcat_RBR_HHARI-like"/>
    <property type="match status" value="1"/>
</dbReference>
<keyword evidence="6" id="KW-0677">Repeat</keyword>
<feature type="compositionally biased region" description="Gly residues" evidence="11">
    <location>
        <begin position="61"/>
        <end position="76"/>
    </location>
</feature>
<evidence type="ECO:0000256" key="6">
    <source>
        <dbReference type="ARBA" id="ARBA00022737"/>
    </source>
</evidence>
<evidence type="ECO:0000256" key="5">
    <source>
        <dbReference type="ARBA" id="ARBA00022723"/>
    </source>
</evidence>
<feature type="compositionally biased region" description="Gly residues" evidence="11">
    <location>
        <begin position="151"/>
        <end position="178"/>
    </location>
</feature>
<dbReference type="InterPro" id="IPR031127">
    <property type="entry name" value="E3_UB_ligase_RBR"/>
</dbReference>
<evidence type="ECO:0000256" key="9">
    <source>
        <dbReference type="ARBA" id="ARBA00022833"/>
    </source>
</evidence>
<dbReference type="Gene3D" id="1.20.120.1750">
    <property type="match status" value="1"/>
</dbReference>
<dbReference type="Pfam" id="PF21235">
    <property type="entry name" value="UBA_ARI1"/>
    <property type="match status" value="1"/>
</dbReference>
<dbReference type="GO" id="GO:0016567">
    <property type="term" value="P:protein ubiquitination"/>
    <property type="evidence" value="ECO:0007669"/>
    <property type="project" value="InterPro"/>
</dbReference>
<comment type="catalytic activity">
    <reaction evidence="1">
        <text>[E2 ubiquitin-conjugating enzyme]-S-ubiquitinyl-L-cysteine + [acceptor protein]-L-lysine = [E2 ubiquitin-conjugating enzyme]-L-cysteine + [acceptor protein]-N(6)-ubiquitinyl-L-lysine.</text>
        <dbReference type="EC" id="2.3.2.31"/>
    </reaction>
</comment>
<dbReference type="FunFam" id="3.30.40.10:FF:000019">
    <property type="entry name" value="RBR-type E3 ubiquitin transferase"/>
    <property type="match status" value="1"/>
</dbReference>
<keyword evidence="5" id="KW-0479">Metal-binding</keyword>
<organism evidence="14 15">
    <name type="scientific">Falco tinnunculus</name>
    <name type="common">Common kestrel</name>
    <dbReference type="NCBI Taxonomy" id="100819"/>
    <lineage>
        <taxon>Eukaryota</taxon>
        <taxon>Metazoa</taxon>
        <taxon>Chordata</taxon>
        <taxon>Craniata</taxon>
        <taxon>Vertebrata</taxon>
        <taxon>Euteleostomi</taxon>
        <taxon>Archelosauria</taxon>
        <taxon>Archosauria</taxon>
        <taxon>Dinosauria</taxon>
        <taxon>Saurischia</taxon>
        <taxon>Theropoda</taxon>
        <taxon>Coelurosauria</taxon>
        <taxon>Aves</taxon>
        <taxon>Neognathae</taxon>
        <taxon>Neoaves</taxon>
        <taxon>Telluraves</taxon>
        <taxon>Australaves</taxon>
        <taxon>Falconiformes</taxon>
        <taxon>Falconidae</taxon>
        <taxon>Falco</taxon>
    </lineage>
</organism>
<dbReference type="AlphaFoldDB" id="A0A8C4XTN9"/>
<dbReference type="GO" id="GO:0008270">
    <property type="term" value="F:zinc ion binding"/>
    <property type="evidence" value="ECO:0007669"/>
    <property type="project" value="UniProtKB-KW"/>
</dbReference>
<dbReference type="PROSITE" id="PS51873">
    <property type="entry name" value="TRIAD"/>
    <property type="match status" value="1"/>
</dbReference>
<dbReference type="InterPro" id="IPR044066">
    <property type="entry name" value="TRIAD_supradom"/>
</dbReference>
<evidence type="ECO:0000256" key="4">
    <source>
        <dbReference type="ARBA" id="ARBA00022679"/>
    </source>
</evidence>
<dbReference type="InterPro" id="IPR048962">
    <property type="entry name" value="ARIH1-like_UBL"/>
</dbReference>
<proteinExistence type="inferred from homology"/>
<accession>A0A8C4XTN9</accession>
<dbReference type="Gene3D" id="3.30.40.10">
    <property type="entry name" value="Zinc/RING finger domain, C3HC4 (zinc finger)"/>
    <property type="match status" value="1"/>
</dbReference>
<evidence type="ECO:0000256" key="7">
    <source>
        <dbReference type="ARBA" id="ARBA00022771"/>
    </source>
</evidence>
<evidence type="ECO:0000313" key="14">
    <source>
        <dbReference type="Ensembl" id="ENSFTIP00000021084.1"/>
    </source>
</evidence>
<keyword evidence="15" id="KW-1185">Reference proteome</keyword>
<dbReference type="Pfam" id="PF00097">
    <property type="entry name" value="zf-C3HC4"/>
    <property type="match status" value="1"/>
</dbReference>
<dbReference type="SMART" id="SM00647">
    <property type="entry name" value="IBR"/>
    <property type="match status" value="2"/>
</dbReference>
<evidence type="ECO:0000313" key="15">
    <source>
        <dbReference type="Proteomes" id="UP000694562"/>
    </source>
</evidence>
<evidence type="ECO:0000256" key="11">
    <source>
        <dbReference type="SAM" id="MobiDB-lite"/>
    </source>
</evidence>
<evidence type="ECO:0000256" key="2">
    <source>
        <dbReference type="ARBA" id="ARBA00005884"/>
    </source>
</evidence>
<evidence type="ECO:0000256" key="10">
    <source>
        <dbReference type="PROSITE-ProRule" id="PRU00175"/>
    </source>
</evidence>
<comment type="similarity">
    <text evidence="2">Belongs to the RBR family. Ariadne subfamily.</text>
</comment>
<dbReference type="InterPro" id="IPR013083">
    <property type="entry name" value="Znf_RING/FYVE/PHD"/>
</dbReference>
<evidence type="ECO:0000256" key="1">
    <source>
        <dbReference type="ARBA" id="ARBA00001798"/>
    </source>
</evidence>
<feature type="region of interest" description="Disordered" evidence="11">
    <location>
        <begin position="48"/>
        <end position="180"/>
    </location>
</feature>
<dbReference type="InterPro" id="IPR018957">
    <property type="entry name" value="Znf_C3HC4_RING-type"/>
</dbReference>
<dbReference type="FunFam" id="1.20.120.1750:FF:000002">
    <property type="entry name" value="RBR-type E3 ubiquitin transferase"/>
    <property type="match status" value="1"/>
</dbReference>
<dbReference type="CDD" id="cd20343">
    <property type="entry name" value="BRcat_RBR_HHARI-like"/>
    <property type="match status" value="1"/>
</dbReference>
<dbReference type="CDD" id="cd16626">
    <property type="entry name" value="RING-HC_RBR_HHARI"/>
    <property type="match status" value="1"/>
</dbReference>
<dbReference type="Pfam" id="PF22191">
    <property type="entry name" value="IBR_1"/>
    <property type="match status" value="1"/>
</dbReference>
<name>A0A8C4XTN9_FALTI</name>
<evidence type="ECO:0000259" key="12">
    <source>
        <dbReference type="PROSITE" id="PS50089"/>
    </source>
</evidence>
<reference evidence="14" key="1">
    <citation type="submission" date="2025-08" db="UniProtKB">
        <authorList>
            <consortium name="Ensembl"/>
        </authorList>
    </citation>
    <scope>IDENTIFICATION</scope>
</reference>
<dbReference type="OrthoDB" id="10009520at2759"/>
<dbReference type="Ensembl" id="ENSFTIT00000021965.1">
    <property type="protein sequence ID" value="ENSFTIP00000021084.1"/>
    <property type="gene ID" value="ENSFTIG00000013716.1"/>
</dbReference>
<keyword evidence="4" id="KW-0808">Transferase</keyword>
<evidence type="ECO:0000256" key="3">
    <source>
        <dbReference type="ARBA" id="ARBA00012251"/>
    </source>
</evidence>
<sequence length="642" mass="73189">MAAGVPKGRWRCCAGAARVRHAARRDVPCVARRAVTERVGRVPLLAAAEARRGRGQRRRQGGGGGHHQAGGVGGGAREPPPFLQRLTMDSDEGYNYEFDEDEECSEDSGAEEDEEDDDEDEPDDNLDLGEVELVEPGLRVGGERDGLLGSETGGLGPGGGGGGGGLGGGPGPGGGGGPEQEEDYRYEVLTAEQILQHMVECIREVNEVIQNPATITRILLSHFNWDKEKLMERYFDGNLEKLFAECHVINPSKKSRTRQMNTRSSAQDMPCQICYLNYPNSYFTGLECGHKFCMQCWSEYLTTKIMEEGMGQTISCPAHGCDILVDDNTVMRLITDSKVKLKYQHLITNSFVECNRLLKWCPAPDCHHVVKVQYPDAKPVRCKCGRQFCFNCGENWHDPVKCKWLKKWIKKCDDDSETSNWIAANTKECPKCHVTIEKDGGCNHMVCRNQNCKAEFCWVCLGPWEPHGSAWYNCNRYNEDDAKAARDAQERSRAALQRYLFYCNRYMNHMQSLRFEHKLYAQVKQKMEEMQQHNMSWIEVQFLKKAVDVLCQCRATLMYTYVFAFYLKKNNQSIIFENNQADLENATEVLSGYLERDISQDSLQDIKQKVQDKYRYCESRRRVLLQHVHEGYEKDLWEYIED</sequence>
<dbReference type="GO" id="GO:0061630">
    <property type="term" value="F:ubiquitin protein ligase activity"/>
    <property type="evidence" value="ECO:0007669"/>
    <property type="project" value="UniProtKB-EC"/>
</dbReference>
<dbReference type="OMA" id="HRFCMIC"/>
<evidence type="ECO:0000256" key="8">
    <source>
        <dbReference type="ARBA" id="ARBA00022786"/>
    </source>
</evidence>
<dbReference type="InterPro" id="IPR002867">
    <property type="entry name" value="IBR_dom"/>
</dbReference>
<dbReference type="Pfam" id="PF19422">
    <property type="entry name" value="Ariadne"/>
    <property type="match status" value="1"/>
</dbReference>
<feature type="compositionally biased region" description="Acidic residues" evidence="11">
    <location>
        <begin position="89"/>
        <end position="133"/>
    </location>
</feature>
<dbReference type="Proteomes" id="UP000694562">
    <property type="component" value="Unplaced"/>
</dbReference>
<keyword evidence="7 10" id="KW-0863">Zinc-finger</keyword>
<dbReference type="SUPFAM" id="SSF57850">
    <property type="entry name" value="RING/U-box"/>
    <property type="match status" value="3"/>
</dbReference>
<dbReference type="InterPro" id="IPR001841">
    <property type="entry name" value="Znf_RING"/>
</dbReference>
<reference evidence="14" key="2">
    <citation type="submission" date="2025-09" db="UniProtKB">
        <authorList>
            <consortium name="Ensembl"/>
        </authorList>
    </citation>
    <scope>IDENTIFICATION</scope>
</reference>
<dbReference type="SMART" id="SM00184">
    <property type="entry name" value="RING"/>
    <property type="match status" value="2"/>
</dbReference>
<keyword evidence="8" id="KW-0833">Ubl conjugation pathway</keyword>
<dbReference type="Pfam" id="PF01485">
    <property type="entry name" value="IBR"/>
    <property type="match status" value="1"/>
</dbReference>
<protein>
    <recommendedName>
        <fullName evidence="3">RBR-type E3 ubiquitin transferase</fullName>
        <ecNumber evidence="3">2.3.2.31</ecNumber>
    </recommendedName>
</protein>
<dbReference type="PANTHER" id="PTHR11685">
    <property type="entry name" value="RBR FAMILY RING FINGER AND IBR DOMAIN-CONTAINING"/>
    <property type="match status" value="1"/>
</dbReference>
<keyword evidence="9" id="KW-0862">Zinc</keyword>
<dbReference type="EC" id="2.3.2.31" evidence="3"/>
<dbReference type="InterPro" id="IPR045840">
    <property type="entry name" value="Ariadne"/>
</dbReference>
<feature type="domain" description="RING-type" evidence="13">
    <location>
        <begin position="267"/>
        <end position="478"/>
    </location>
</feature>
<dbReference type="PROSITE" id="PS50089">
    <property type="entry name" value="ZF_RING_2"/>
    <property type="match status" value="1"/>
</dbReference>